<dbReference type="AlphaFoldDB" id="A0AAE1WVX0"/>
<dbReference type="Gene3D" id="2.40.70.10">
    <property type="entry name" value="Acid Proteases"/>
    <property type="match status" value="1"/>
</dbReference>
<dbReference type="PANTHER" id="PTHR33067:SF15">
    <property type="entry name" value="RNA-DIRECTED DNA POLYMERASE"/>
    <property type="match status" value="1"/>
</dbReference>
<protein>
    <submittedName>
        <fullName evidence="2">Uncharacterized protein</fullName>
    </submittedName>
</protein>
<gene>
    <name evidence="2" type="ORF">Sango_1176500</name>
</gene>
<feature type="compositionally biased region" description="Pro residues" evidence="1">
    <location>
        <begin position="100"/>
        <end position="112"/>
    </location>
</feature>
<organism evidence="2 3">
    <name type="scientific">Sesamum angolense</name>
    <dbReference type="NCBI Taxonomy" id="2727404"/>
    <lineage>
        <taxon>Eukaryota</taxon>
        <taxon>Viridiplantae</taxon>
        <taxon>Streptophyta</taxon>
        <taxon>Embryophyta</taxon>
        <taxon>Tracheophyta</taxon>
        <taxon>Spermatophyta</taxon>
        <taxon>Magnoliopsida</taxon>
        <taxon>eudicotyledons</taxon>
        <taxon>Gunneridae</taxon>
        <taxon>Pentapetalae</taxon>
        <taxon>asterids</taxon>
        <taxon>lamiids</taxon>
        <taxon>Lamiales</taxon>
        <taxon>Pedaliaceae</taxon>
        <taxon>Sesamum</taxon>
    </lineage>
</organism>
<reference evidence="2" key="2">
    <citation type="journal article" date="2024" name="Plant">
        <title>Genomic evolution and insights into agronomic trait innovations of Sesamum species.</title>
        <authorList>
            <person name="Miao H."/>
            <person name="Wang L."/>
            <person name="Qu L."/>
            <person name="Liu H."/>
            <person name="Sun Y."/>
            <person name="Le M."/>
            <person name="Wang Q."/>
            <person name="Wei S."/>
            <person name="Zheng Y."/>
            <person name="Lin W."/>
            <person name="Duan Y."/>
            <person name="Cao H."/>
            <person name="Xiong S."/>
            <person name="Wang X."/>
            <person name="Wei L."/>
            <person name="Li C."/>
            <person name="Ma Q."/>
            <person name="Ju M."/>
            <person name="Zhao R."/>
            <person name="Li G."/>
            <person name="Mu C."/>
            <person name="Tian Q."/>
            <person name="Mei H."/>
            <person name="Zhang T."/>
            <person name="Gao T."/>
            <person name="Zhang H."/>
        </authorList>
    </citation>
    <scope>NUCLEOTIDE SEQUENCE</scope>
    <source>
        <strain evidence="2">K16</strain>
    </source>
</reference>
<feature type="region of interest" description="Disordered" evidence="1">
    <location>
        <begin position="90"/>
        <end position="112"/>
    </location>
</feature>
<dbReference type="InterPro" id="IPR021109">
    <property type="entry name" value="Peptidase_aspartic_dom_sf"/>
</dbReference>
<dbReference type="PANTHER" id="PTHR33067">
    <property type="entry name" value="RNA-DIRECTED DNA POLYMERASE-RELATED"/>
    <property type="match status" value="1"/>
</dbReference>
<proteinExistence type="predicted"/>
<name>A0AAE1WVX0_9LAMI</name>
<accession>A0AAE1WVX0</accession>
<evidence type="ECO:0000313" key="3">
    <source>
        <dbReference type="Proteomes" id="UP001289374"/>
    </source>
</evidence>
<reference evidence="2" key="1">
    <citation type="submission" date="2020-06" db="EMBL/GenBank/DDBJ databases">
        <authorList>
            <person name="Li T."/>
            <person name="Hu X."/>
            <person name="Zhang T."/>
            <person name="Song X."/>
            <person name="Zhang H."/>
            <person name="Dai N."/>
            <person name="Sheng W."/>
            <person name="Hou X."/>
            <person name="Wei L."/>
        </authorList>
    </citation>
    <scope>NUCLEOTIDE SEQUENCE</scope>
    <source>
        <strain evidence="2">K16</strain>
        <tissue evidence="2">Leaf</tissue>
    </source>
</reference>
<sequence length="580" mass="65498">MIHYFYKGLTEANRSLVDAASGGNSQQVKAYGICTSLGHPTDACHILHEESTKHVDAIGDFSVQQHKRYDPFSNTYNPRWRDHPNLRYGNRHHNFKKPPYQQPPLPPQTNPNPSIPLEDIVKTLALSTQQFQQDTHKFQQEIRSSIQNLESQISQRASSISCLESQGKLPPQTIISPKQNASAIVLRSGKELKSEVSTKRGHTQSRIENLVGMGTYSRAKQSIKRAMYDLGASINVMPLTIFKSLNVGSLKDTGIVIKLAHRSIVYLEGVLEDVLAQVNKLVFAAPFFVIDMRQDNSPNSTSILLGRPFLKIARTKFDVHTEFSTYDSQDNTNLVLEKSLTPTQMKLLEEFIVLDPSIEESILKLEALPPLHFNLAFIELPRSHTKLLPSILQAPTLELRELPKHLKYAFLGDNDTLPVIISSKLSALVEEKLIRVLQEFHIAIGWTIADNKGLSPSTSLKHLMPKKDTKPMFIRWIFLLQEFDLTIKDKKGAENLVVGHLNQLITKGDTPPVKDELSDERLLAVQGMTPWYADLPNLFKDSYLFCKVYENCQKTENLGSRDQMPLTPIKESSPMHLEIV</sequence>
<comment type="caution">
    <text evidence="2">The sequence shown here is derived from an EMBL/GenBank/DDBJ whole genome shotgun (WGS) entry which is preliminary data.</text>
</comment>
<evidence type="ECO:0000256" key="1">
    <source>
        <dbReference type="SAM" id="MobiDB-lite"/>
    </source>
</evidence>
<dbReference type="Proteomes" id="UP001289374">
    <property type="component" value="Unassembled WGS sequence"/>
</dbReference>
<evidence type="ECO:0000313" key="2">
    <source>
        <dbReference type="EMBL" id="KAK4400704.1"/>
    </source>
</evidence>
<dbReference type="CDD" id="cd00303">
    <property type="entry name" value="retropepsin_like"/>
    <property type="match status" value="1"/>
</dbReference>
<dbReference type="EMBL" id="JACGWL010000006">
    <property type="protein sequence ID" value="KAK4400704.1"/>
    <property type="molecule type" value="Genomic_DNA"/>
</dbReference>
<keyword evidence="3" id="KW-1185">Reference proteome</keyword>